<dbReference type="AlphaFoldDB" id="A0A2K4MJX2"/>
<gene>
    <name evidence="4" type="ORF">C2134_15755</name>
</gene>
<dbReference type="PROSITE" id="PS50914">
    <property type="entry name" value="BON"/>
    <property type="match status" value="1"/>
</dbReference>
<dbReference type="Pfam" id="PF04972">
    <property type="entry name" value="BON"/>
    <property type="match status" value="1"/>
</dbReference>
<evidence type="ECO:0000259" key="3">
    <source>
        <dbReference type="PROSITE" id="PS50914"/>
    </source>
</evidence>
<keyword evidence="5" id="KW-1185">Reference proteome</keyword>
<proteinExistence type="predicted"/>
<evidence type="ECO:0000256" key="1">
    <source>
        <dbReference type="SAM" id="MobiDB-lite"/>
    </source>
</evidence>
<protein>
    <recommendedName>
        <fullName evidence="3">BON domain-containing protein</fullName>
    </recommendedName>
</protein>
<comment type="caution">
    <text evidence="4">The sequence shown here is derived from an EMBL/GenBank/DDBJ whole genome shotgun (WGS) entry which is preliminary data.</text>
</comment>
<keyword evidence="2" id="KW-0732">Signal</keyword>
<dbReference type="Proteomes" id="UP000236416">
    <property type="component" value="Unassembled WGS sequence"/>
</dbReference>
<organism evidence="4 5">
    <name type="scientific">Chromobacterium sinusclupearum</name>
    <dbReference type="NCBI Taxonomy" id="2077146"/>
    <lineage>
        <taxon>Bacteria</taxon>
        <taxon>Pseudomonadati</taxon>
        <taxon>Pseudomonadota</taxon>
        <taxon>Betaproteobacteria</taxon>
        <taxon>Neisseriales</taxon>
        <taxon>Chromobacteriaceae</taxon>
        <taxon>Chromobacterium</taxon>
    </lineage>
</organism>
<accession>A0A2K4MJX2</accession>
<dbReference type="RefSeq" id="WP_103321094.1">
    <property type="nucleotide sequence ID" value="NZ_PPTF01000073.1"/>
</dbReference>
<name>A0A2K4MJX2_9NEIS</name>
<reference evidence="4 5" key="1">
    <citation type="submission" date="2018-01" db="EMBL/GenBank/DDBJ databases">
        <title>Genomic Sequence of Chromobacterium MWU13-2610 from wild cranberry bogs within the Cape Cod National Seashore.</title>
        <authorList>
            <person name="O'Hara-Hanley K."/>
            <person name="Soby S."/>
            <person name="Harrison A."/>
        </authorList>
    </citation>
    <scope>NUCLEOTIDE SEQUENCE [LARGE SCALE GENOMIC DNA]</scope>
    <source>
        <strain evidence="4 5">MWU13-2610</strain>
    </source>
</reference>
<evidence type="ECO:0000313" key="5">
    <source>
        <dbReference type="Proteomes" id="UP000236416"/>
    </source>
</evidence>
<feature type="chain" id="PRO_5014398838" description="BON domain-containing protein" evidence="2">
    <location>
        <begin position="29"/>
        <end position="168"/>
    </location>
</feature>
<dbReference type="InterPro" id="IPR007055">
    <property type="entry name" value="BON_dom"/>
</dbReference>
<sequence>MLTPSMQRASRFTLFLAYTALITISAGARGDSVSTMPDNPPAPAQTMGDTYAEGSEMSSYVTDAMITGKVKAELFRAPDLTSYEIRVETDNGRVMLSGQVDTQAEVDRPDIWRWASRRSGSSSTICVSAAPNSHALPDRPHALGEDITATSVPECACINGRLALSPSA</sequence>
<feature type="region of interest" description="Disordered" evidence="1">
    <location>
        <begin position="29"/>
        <end position="50"/>
    </location>
</feature>
<evidence type="ECO:0000313" key="4">
    <source>
        <dbReference type="EMBL" id="POA97299.1"/>
    </source>
</evidence>
<evidence type="ECO:0000256" key="2">
    <source>
        <dbReference type="SAM" id="SignalP"/>
    </source>
</evidence>
<feature type="domain" description="BON" evidence="3">
    <location>
        <begin position="62"/>
        <end position="138"/>
    </location>
</feature>
<dbReference type="EMBL" id="PPTF01000073">
    <property type="protein sequence ID" value="POA97299.1"/>
    <property type="molecule type" value="Genomic_DNA"/>
</dbReference>
<feature type="signal peptide" evidence="2">
    <location>
        <begin position="1"/>
        <end position="28"/>
    </location>
</feature>